<dbReference type="InterPro" id="IPR004564">
    <property type="entry name" value="OM_lipoprot_carrier_LolA-like"/>
</dbReference>
<evidence type="ECO:0000256" key="8">
    <source>
        <dbReference type="ARBA" id="ARBA00022927"/>
    </source>
</evidence>
<feature type="signal peptide" evidence="10">
    <location>
        <begin position="1"/>
        <end position="23"/>
    </location>
</feature>
<name>A0A679HUB5_9RHOO</name>
<dbReference type="PANTHER" id="PTHR35869:SF1">
    <property type="entry name" value="OUTER-MEMBRANE LIPOPROTEIN CARRIER PROTEIN"/>
    <property type="match status" value="1"/>
</dbReference>
<keyword evidence="6 10" id="KW-0732">Signal</keyword>
<evidence type="ECO:0000313" key="12">
    <source>
        <dbReference type="Proteomes" id="UP000463961"/>
    </source>
</evidence>
<dbReference type="SUPFAM" id="SSF89392">
    <property type="entry name" value="Prokaryotic lipoproteins and lipoprotein localization factors"/>
    <property type="match status" value="1"/>
</dbReference>
<comment type="similarity">
    <text evidence="2 10">Belongs to the LolA family.</text>
</comment>
<dbReference type="CDD" id="cd16325">
    <property type="entry name" value="LolA"/>
    <property type="match status" value="1"/>
</dbReference>
<keyword evidence="7 10" id="KW-0574">Periplasm</keyword>
<dbReference type="PANTHER" id="PTHR35869">
    <property type="entry name" value="OUTER-MEMBRANE LIPOPROTEIN CARRIER PROTEIN"/>
    <property type="match status" value="1"/>
</dbReference>
<accession>A0A679HUB5</accession>
<proteinExistence type="inferred from homology"/>
<reference evidence="12" key="1">
    <citation type="submission" date="2020-01" db="EMBL/GenBank/DDBJ databases">
        <title>Phosphoaccumulans saitamaens gen. nov., sp. nov., a polyphosphate accumulating bacterium isolated from surface river water.</title>
        <authorList>
            <person name="Watanabe K."/>
            <person name="Suda W."/>
        </authorList>
    </citation>
    <scope>NUCLEOTIDE SEQUENCE [LARGE SCALE GENOMIC DNA]</scope>
    <source>
        <strain evidence="12">ICHIAU1</strain>
    </source>
</reference>
<dbReference type="AlphaFoldDB" id="A0A679HUB5"/>
<comment type="function">
    <text evidence="10">Participates in the translocation of lipoproteins from the inner membrane to the outer membrane. Only forms a complex with a lipoprotein if the residue after the N-terminal Cys is not an aspartate (The Asp acts as a targeting signal to indicate that the lipoprotein should stay in the inner membrane).</text>
</comment>
<sequence length="205" mass="22048" precursor="true">MILIKRTVACLAAFCLVSGTAWADSVADLKSWLRETRTLKADFAQSSAGGIGGGKSQGTMAISRPGKFRWSINKPYTQLMVGDGSRIWLYDPELKQVIVRKSEKALGGTPAALLAGDNDAEQRFTFKADGEHAGAEWVIAEPKQNDTGFVRIRIGLAGNELKGMVLEDSFGQVTTLVFSNVVRNGDAPASLFRFTPPAGADVLKQ</sequence>
<evidence type="ECO:0000256" key="10">
    <source>
        <dbReference type="HAMAP-Rule" id="MF_00240"/>
    </source>
</evidence>
<keyword evidence="5 10" id="KW-0813">Transport</keyword>
<dbReference type="GO" id="GO:0042953">
    <property type="term" value="P:lipoprotein transport"/>
    <property type="evidence" value="ECO:0007669"/>
    <property type="project" value="InterPro"/>
</dbReference>
<evidence type="ECO:0000256" key="1">
    <source>
        <dbReference type="ARBA" id="ARBA00004418"/>
    </source>
</evidence>
<evidence type="ECO:0000256" key="7">
    <source>
        <dbReference type="ARBA" id="ARBA00022764"/>
    </source>
</evidence>
<evidence type="ECO:0000256" key="2">
    <source>
        <dbReference type="ARBA" id="ARBA00007615"/>
    </source>
</evidence>
<dbReference type="HAMAP" id="MF_00240">
    <property type="entry name" value="LolA"/>
    <property type="match status" value="1"/>
</dbReference>
<evidence type="ECO:0000256" key="3">
    <source>
        <dbReference type="ARBA" id="ARBA00011245"/>
    </source>
</evidence>
<dbReference type="Gene3D" id="2.50.20.10">
    <property type="entry name" value="Lipoprotein localisation LolA/LolB/LppX"/>
    <property type="match status" value="1"/>
</dbReference>
<keyword evidence="11" id="KW-0449">Lipoprotein</keyword>
<evidence type="ECO:0000256" key="9">
    <source>
        <dbReference type="ARBA" id="ARBA00023186"/>
    </source>
</evidence>
<evidence type="ECO:0000256" key="4">
    <source>
        <dbReference type="ARBA" id="ARBA00014035"/>
    </source>
</evidence>
<comment type="subcellular location">
    <subcellularLocation>
        <location evidence="1 10">Periplasm</location>
    </subcellularLocation>
</comment>
<dbReference type="InterPro" id="IPR029046">
    <property type="entry name" value="LolA/LolB/LppX"/>
</dbReference>
<dbReference type="Pfam" id="PF03548">
    <property type="entry name" value="LolA"/>
    <property type="match status" value="1"/>
</dbReference>
<evidence type="ECO:0000313" key="11">
    <source>
        <dbReference type="EMBL" id="BBU67722.1"/>
    </source>
</evidence>
<dbReference type="EMBL" id="AP022345">
    <property type="protein sequence ID" value="BBU67722.1"/>
    <property type="molecule type" value="Genomic_DNA"/>
</dbReference>
<feature type="chain" id="PRO_5042298570" description="Outer-membrane lipoprotein carrier protein" evidence="10">
    <location>
        <begin position="24"/>
        <end position="205"/>
    </location>
</feature>
<organism evidence="11 12">
    <name type="scientific">Fluviibacter phosphoraccumulans</name>
    <dbReference type="NCBI Taxonomy" id="1751046"/>
    <lineage>
        <taxon>Bacteria</taxon>
        <taxon>Pseudomonadati</taxon>
        <taxon>Pseudomonadota</taxon>
        <taxon>Betaproteobacteria</taxon>
        <taxon>Rhodocyclales</taxon>
        <taxon>Fluviibacteraceae</taxon>
        <taxon>Fluviibacter</taxon>
    </lineage>
</organism>
<gene>
    <name evidence="10 11" type="primary">lolA</name>
    <name evidence="11" type="ORF">ICHIAU1_00050</name>
</gene>
<dbReference type="NCBIfam" id="TIGR00547">
    <property type="entry name" value="lolA"/>
    <property type="match status" value="1"/>
</dbReference>
<dbReference type="Proteomes" id="UP000463961">
    <property type="component" value="Chromosome"/>
</dbReference>
<evidence type="ECO:0000256" key="6">
    <source>
        <dbReference type="ARBA" id="ARBA00022729"/>
    </source>
</evidence>
<evidence type="ECO:0000256" key="5">
    <source>
        <dbReference type="ARBA" id="ARBA00022448"/>
    </source>
</evidence>
<dbReference type="GO" id="GO:0044874">
    <property type="term" value="P:lipoprotein localization to outer membrane"/>
    <property type="evidence" value="ECO:0007669"/>
    <property type="project" value="UniProtKB-UniRule"/>
</dbReference>
<keyword evidence="8 10" id="KW-0653">Protein transport</keyword>
<dbReference type="RefSeq" id="WP_162049298.1">
    <property type="nucleotide sequence ID" value="NZ_AP019011.1"/>
</dbReference>
<dbReference type="OrthoDB" id="9787361at2"/>
<dbReference type="GO" id="GO:0042597">
    <property type="term" value="C:periplasmic space"/>
    <property type="evidence" value="ECO:0007669"/>
    <property type="project" value="UniProtKB-SubCell"/>
</dbReference>
<keyword evidence="9 10" id="KW-0143">Chaperone</keyword>
<dbReference type="InterPro" id="IPR018323">
    <property type="entry name" value="OM_lipoprot_carrier_LolA_Pbac"/>
</dbReference>
<keyword evidence="12" id="KW-1185">Reference proteome</keyword>
<protein>
    <recommendedName>
        <fullName evidence="4 10">Outer-membrane lipoprotein carrier protein</fullName>
    </recommendedName>
</protein>
<comment type="subunit">
    <text evidence="3 10">Monomer.</text>
</comment>